<accession>A0ABW2XTI4</accession>
<feature type="domain" description="GAF" evidence="2">
    <location>
        <begin position="92"/>
        <end position="230"/>
    </location>
</feature>
<feature type="compositionally biased region" description="Low complexity" evidence="1">
    <location>
        <begin position="17"/>
        <end position="28"/>
    </location>
</feature>
<name>A0ABW2XTI4_9ACTN</name>
<dbReference type="RefSeq" id="WP_165502842.1">
    <property type="nucleotide sequence ID" value="NZ_CAACUY010000034.1"/>
</dbReference>
<dbReference type="Proteomes" id="UP001597063">
    <property type="component" value="Unassembled WGS sequence"/>
</dbReference>
<comment type="caution">
    <text evidence="3">The sequence shown here is derived from an EMBL/GenBank/DDBJ whole genome shotgun (WGS) entry which is preliminary data.</text>
</comment>
<evidence type="ECO:0000313" key="3">
    <source>
        <dbReference type="EMBL" id="MFD0689127.1"/>
    </source>
</evidence>
<protein>
    <submittedName>
        <fullName evidence="3">GAF domain-containing protein</fullName>
    </submittedName>
</protein>
<dbReference type="InterPro" id="IPR029016">
    <property type="entry name" value="GAF-like_dom_sf"/>
</dbReference>
<dbReference type="SUPFAM" id="SSF55781">
    <property type="entry name" value="GAF domain-like"/>
    <property type="match status" value="1"/>
</dbReference>
<evidence type="ECO:0000259" key="2">
    <source>
        <dbReference type="Pfam" id="PF01590"/>
    </source>
</evidence>
<dbReference type="InterPro" id="IPR003018">
    <property type="entry name" value="GAF"/>
</dbReference>
<dbReference type="Gene3D" id="3.30.450.40">
    <property type="match status" value="1"/>
</dbReference>
<feature type="compositionally biased region" description="Basic and acidic residues" evidence="1">
    <location>
        <begin position="1"/>
        <end position="10"/>
    </location>
</feature>
<feature type="region of interest" description="Disordered" evidence="1">
    <location>
        <begin position="1"/>
        <end position="42"/>
    </location>
</feature>
<dbReference type="EMBL" id="JBHTGP010000016">
    <property type="protein sequence ID" value="MFD0689127.1"/>
    <property type="molecule type" value="Genomic_DNA"/>
</dbReference>
<organism evidence="3 4">
    <name type="scientific">Actinomadura fibrosa</name>
    <dbReference type="NCBI Taxonomy" id="111802"/>
    <lineage>
        <taxon>Bacteria</taxon>
        <taxon>Bacillati</taxon>
        <taxon>Actinomycetota</taxon>
        <taxon>Actinomycetes</taxon>
        <taxon>Streptosporangiales</taxon>
        <taxon>Thermomonosporaceae</taxon>
        <taxon>Actinomadura</taxon>
    </lineage>
</organism>
<keyword evidence="4" id="KW-1185">Reference proteome</keyword>
<evidence type="ECO:0000313" key="4">
    <source>
        <dbReference type="Proteomes" id="UP001597063"/>
    </source>
</evidence>
<proteinExistence type="predicted"/>
<sequence>MDNDASDHRSGARQRRLALADAAKQQQQRHQDAQQRRARAKQHMADARDAWRQQQHDLHWHAATKQRGGSATAAFWNPYLGLTDTGEPATGAVLQALLDAVLEIGRTDRGNVQLLDQTAGGLRITTHHNHARPFLRFFDVVTDQATSCGEAMTNRRPVVVDDVTTSPIFAGTESMQVMLDDGSRAVLSIPLTQPTGEIAGIVSAHFSRSGHLPTAEQRLLLHALARRAGRLLLPQSEHPA</sequence>
<gene>
    <name evidence="3" type="ORF">ACFQZM_31880</name>
</gene>
<dbReference type="Pfam" id="PF01590">
    <property type="entry name" value="GAF"/>
    <property type="match status" value="1"/>
</dbReference>
<evidence type="ECO:0000256" key="1">
    <source>
        <dbReference type="SAM" id="MobiDB-lite"/>
    </source>
</evidence>
<reference evidence="4" key="1">
    <citation type="journal article" date="2019" name="Int. J. Syst. Evol. Microbiol.">
        <title>The Global Catalogue of Microorganisms (GCM) 10K type strain sequencing project: providing services to taxonomists for standard genome sequencing and annotation.</title>
        <authorList>
            <consortium name="The Broad Institute Genomics Platform"/>
            <consortium name="The Broad Institute Genome Sequencing Center for Infectious Disease"/>
            <person name="Wu L."/>
            <person name="Ma J."/>
        </authorList>
    </citation>
    <scope>NUCLEOTIDE SEQUENCE [LARGE SCALE GENOMIC DNA]</scope>
    <source>
        <strain evidence="4">JCM 9371</strain>
    </source>
</reference>